<dbReference type="PANTHER" id="PTHR42993">
    <property type="entry name" value="MAOC-LIKE DEHYDRATASE DOMAIN-CONTAINING PROTEIN"/>
    <property type="match status" value="1"/>
</dbReference>
<proteinExistence type="predicted"/>
<dbReference type="SUPFAM" id="SSF54637">
    <property type="entry name" value="Thioesterase/thiol ester dehydrase-isomerase"/>
    <property type="match status" value="1"/>
</dbReference>
<dbReference type="EMBL" id="BAABLX010000016">
    <property type="protein sequence ID" value="GAA4942550.1"/>
    <property type="molecule type" value="Genomic_DNA"/>
</dbReference>
<dbReference type="InterPro" id="IPR002539">
    <property type="entry name" value="MaoC-like_dom"/>
</dbReference>
<dbReference type="AlphaFoldDB" id="A0AAV3U219"/>
<organism evidence="3 4">
    <name type="scientific">Halioxenophilus aromaticivorans</name>
    <dbReference type="NCBI Taxonomy" id="1306992"/>
    <lineage>
        <taxon>Bacteria</taxon>
        <taxon>Pseudomonadati</taxon>
        <taxon>Pseudomonadota</taxon>
        <taxon>Gammaproteobacteria</taxon>
        <taxon>Alteromonadales</taxon>
        <taxon>Alteromonadaceae</taxon>
        <taxon>Halioxenophilus</taxon>
    </lineage>
</organism>
<evidence type="ECO:0000313" key="3">
    <source>
        <dbReference type="EMBL" id="GAA4942550.1"/>
    </source>
</evidence>
<comment type="caution">
    <text evidence="3">The sequence shown here is derived from an EMBL/GenBank/DDBJ whole genome shotgun (WGS) entry which is preliminary data.</text>
</comment>
<protein>
    <recommendedName>
        <fullName evidence="2">MaoC-like domain-containing protein</fullName>
    </recommendedName>
</protein>
<accession>A0AAV3U219</accession>
<reference evidence="4" key="1">
    <citation type="journal article" date="2019" name="Int. J. Syst. Evol. Microbiol.">
        <title>The Global Catalogue of Microorganisms (GCM) 10K type strain sequencing project: providing services to taxonomists for standard genome sequencing and annotation.</title>
        <authorList>
            <consortium name="The Broad Institute Genomics Platform"/>
            <consortium name="The Broad Institute Genome Sequencing Center for Infectious Disease"/>
            <person name="Wu L."/>
            <person name="Ma J."/>
        </authorList>
    </citation>
    <scope>NUCLEOTIDE SEQUENCE [LARGE SCALE GENOMIC DNA]</scope>
    <source>
        <strain evidence="4">JCM 19134</strain>
    </source>
</reference>
<dbReference type="Proteomes" id="UP001409585">
    <property type="component" value="Unassembled WGS sequence"/>
</dbReference>
<dbReference type="InterPro" id="IPR039375">
    <property type="entry name" value="NodN-like"/>
</dbReference>
<dbReference type="InterPro" id="IPR029069">
    <property type="entry name" value="HotDog_dom_sf"/>
</dbReference>
<feature type="region of interest" description="Disordered" evidence="1">
    <location>
        <begin position="1"/>
        <end position="41"/>
    </location>
</feature>
<dbReference type="Gene3D" id="3.10.129.10">
    <property type="entry name" value="Hotdog Thioesterase"/>
    <property type="match status" value="1"/>
</dbReference>
<evidence type="ECO:0000313" key="4">
    <source>
        <dbReference type="Proteomes" id="UP001409585"/>
    </source>
</evidence>
<dbReference type="Pfam" id="PF01575">
    <property type="entry name" value="MaoC_dehydratas"/>
    <property type="match status" value="1"/>
</dbReference>
<feature type="domain" description="MaoC-like" evidence="2">
    <location>
        <begin position="47"/>
        <end position="154"/>
    </location>
</feature>
<gene>
    <name evidence="3" type="ORF">GCM10025791_21340</name>
</gene>
<feature type="compositionally biased region" description="Basic and acidic residues" evidence="1">
    <location>
        <begin position="8"/>
        <end position="40"/>
    </location>
</feature>
<evidence type="ECO:0000256" key="1">
    <source>
        <dbReference type="SAM" id="MobiDB-lite"/>
    </source>
</evidence>
<evidence type="ECO:0000259" key="2">
    <source>
        <dbReference type="Pfam" id="PF01575"/>
    </source>
</evidence>
<dbReference type="RefSeq" id="WP_345421417.1">
    <property type="nucleotide sequence ID" value="NZ_AP031496.1"/>
</dbReference>
<sequence length="191" mass="20757">MSPNGSDTNRDNAKNMDQNPDRNIDRNIDRNTDSNTDSKKGGLALTAGQALGISDWFAMDQSRIDAFAEVTLDFQAIHVKPEVAALTPFGGTIAHGLLTLSIVPHLLYPLLNPHITPGVTLVNYGVEALRFLQPVRSTDRIRLHARVQGVEEKEPGRILLRLANTVAIENSDKPALVSESLIMVLTAAGEN</sequence>
<name>A0AAV3U219_9ALTE</name>
<dbReference type="PANTHER" id="PTHR42993:SF1">
    <property type="entry name" value="MAOC-LIKE DEHYDRATASE DOMAIN-CONTAINING PROTEIN"/>
    <property type="match status" value="1"/>
</dbReference>
<dbReference type="CDD" id="cd03450">
    <property type="entry name" value="NodN"/>
    <property type="match status" value="1"/>
</dbReference>
<keyword evidence="4" id="KW-1185">Reference proteome</keyword>